<accession>A0A2T6ZIZ2</accession>
<keyword evidence="1" id="KW-0539">Nucleus</keyword>
<dbReference type="CDD" id="cd00067">
    <property type="entry name" value="GAL4"/>
    <property type="match status" value="1"/>
</dbReference>
<dbReference type="PROSITE" id="PS00463">
    <property type="entry name" value="ZN2_CY6_FUNGAL_1"/>
    <property type="match status" value="1"/>
</dbReference>
<evidence type="ECO:0000256" key="1">
    <source>
        <dbReference type="ARBA" id="ARBA00023242"/>
    </source>
</evidence>
<dbReference type="SUPFAM" id="SSF57701">
    <property type="entry name" value="Zn2/Cys6 DNA-binding domain"/>
    <property type="match status" value="1"/>
</dbReference>
<name>A0A2T6ZIZ2_TUBBO</name>
<gene>
    <name evidence="3" type="ORF">B9Z19DRAFT_926392</name>
</gene>
<organism evidence="3 4">
    <name type="scientific">Tuber borchii</name>
    <name type="common">White truffle</name>
    <dbReference type="NCBI Taxonomy" id="42251"/>
    <lineage>
        <taxon>Eukaryota</taxon>
        <taxon>Fungi</taxon>
        <taxon>Dikarya</taxon>
        <taxon>Ascomycota</taxon>
        <taxon>Pezizomycotina</taxon>
        <taxon>Pezizomycetes</taxon>
        <taxon>Pezizales</taxon>
        <taxon>Tuberaceae</taxon>
        <taxon>Tuber</taxon>
    </lineage>
</organism>
<keyword evidence="4" id="KW-1185">Reference proteome</keyword>
<dbReference type="GO" id="GO:0000981">
    <property type="term" value="F:DNA-binding transcription factor activity, RNA polymerase II-specific"/>
    <property type="evidence" value="ECO:0007669"/>
    <property type="project" value="InterPro"/>
</dbReference>
<dbReference type="InterPro" id="IPR036864">
    <property type="entry name" value="Zn2-C6_fun-type_DNA-bd_sf"/>
</dbReference>
<dbReference type="InterPro" id="IPR053175">
    <property type="entry name" value="DHMBA_Reg_Transcription_Factor"/>
</dbReference>
<feature type="non-terminal residue" evidence="3">
    <location>
        <position position="51"/>
    </location>
</feature>
<dbReference type="AlphaFoldDB" id="A0A2T6ZIZ2"/>
<dbReference type="SMART" id="SM00066">
    <property type="entry name" value="GAL4"/>
    <property type="match status" value="1"/>
</dbReference>
<sequence>MVGVPGRSKGCNTCRKRKIRCDQKRPECGNCIKSNRACAGYHRAVVFRNAT</sequence>
<proteinExistence type="predicted"/>
<dbReference type="Proteomes" id="UP000244722">
    <property type="component" value="Unassembled WGS sequence"/>
</dbReference>
<comment type="caution">
    <text evidence="3">The sequence shown here is derived from an EMBL/GenBank/DDBJ whole genome shotgun (WGS) entry which is preliminary data.</text>
</comment>
<evidence type="ECO:0000313" key="4">
    <source>
        <dbReference type="Proteomes" id="UP000244722"/>
    </source>
</evidence>
<dbReference type="InterPro" id="IPR001138">
    <property type="entry name" value="Zn2Cys6_DnaBD"/>
</dbReference>
<dbReference type="EMBL" id="NESQ01000230">
    <property type="protein sequence ID" value="PUU75460.1"/>
    <property type="molecule type" value="Genomic_DNA"/>
</dbReference>
<dbReference type="PANTHER" id="PTHR38791">
    <property type="entry name" value="ZN(II)2CYS6 TRANSCRIPTION FACTOR (EUROFUNG)-RELATED-RELATED"/>
    <property type="match status" value="1"/>
</dbReference>
<protein>
    <recommendedName>
        <fullName evidence="2">Zn(2)-C6 fungal-type domain-containing protein</fullName>
    </recommendedName>
</protein>
<evidence type="ECO:0000259" key="2">
    <source>
        <dbReference type="PROSITE" id="PS50048"/>
    </source>
</evidence>
<evidence type="ECO:0000313" key="3">
    <source>
        <dbReference type="EMBL" id="PUU75460.1"/>
    </source>
</evidence>
<dbReference type="Pfam" id="PF00172">
    <property type="entry name" value="Zn_clus"/>
    <property type="match status" value="1"/>
</dbReference>
<dbReference type="PROSITE" id="PS50048">
    <property type="entry name" value="ZN2_CY6_FUNGAL_2"/>
    <property type="match status" value="1"/>
</dbReference>
<dbReference type="STRING" id="42251.A0A2T6ZIZ2"/>
<dbReference type="GO" id="GO:0008270">
    <property type="term" value="F:zinc ion binding"/>
    <property type="evidence" value="ECO:0007669"/>
    <property type="project" value="InterPro"/>
</dbReference>
<reference evidence="3 4" key="1">
    <citation type="submission" date="2017-04" db="EMBL/GenBank/DDBJ databases">
        <title>Draft genome sequence of Tuber borchii Vittad., a whitish edible truffle.</title>
        <authorList>
            <consortium name="DOE Joint Genome Institute"/>
            <person name="Murat C."/>
            <person name="Kuo A."/>
            <person name="Barry K.W."/>
            <person name="Clum A."/>
            <person name="Dockter R.B."/>
            <person name="Fauchery L."/>
            <person name="Iotti M."/>
            <person name="Kohler A."/>
            <person name="Labutti K."/>
            <person name="Lindquist E.A."/>
            <person name="Lipzen A."/>
            <person name="Ohm R.A."/>
            <person name="Wang M."/>
            <person name="Grigoriev I.V."/>
            <person name="Zambonelli A."/>
            <person name="Martin F.M."/>
        </authorList>
    </citation>
    <scope>NUCLEOTIDE SEQUENCE [LARGE SCALE GENOMIC DNA]</scope>
    <source>
        <strain evidence="3 4">Tbo3840</strain>
    </source>
</reference>
<dbReference type="Gene3D" id="4.10.240.10">
    <property type="entry name" value="Zn(2)-C6 fungal-type DNA-binding domain"/>
    <property type="match status" value="1"/>
</dbReference>
<feature type="domain" description="Zn(2)-C6 fungal-type" evidence="2">
    <location>
        <begin position="10"/>
        <end position="38"/>
    </location>
</feature>
<dbReference type="OrthoDB" id="3598904at2759"/>